<dbReference type="InterPro" id="IPR001128">
    <property type="entry name" value="Cyt_P450"/>
</dbReference>
<gene>
    <name evidence="3" type="ORF">FFZ77_22660</name>
</gene>
<evidence type="ECO:0000256" key="2">
    <source>
        <dbReference type="RuleBase" id="RU000461"/>
    </source>
</evidence>
<dbReference type="PROSITE" id="PS00086">
    <property type="entry name" value="CYTOCHROME_P450"/>
    <property type="match status" value="1"/>
</dbReference>
<evidence type="ECO:0000313" key="3">
    <source>
        <dbReference type="EMBL" id="MQS38319.1"/>
    </source>
</evidence>
<dbReference type="PRINTS" id="PR00385">
    <property type="entry name" value="P450"/>
</dbReference>
<keyword evidence="2" id="KW-0349">Heme</keyword>
<dbReference type="InterPro" id="IPR002397">
    <property type="entry name" value="Cyt_P450_B"/>
</dbReference>
<keyword evidence="2" id="KW-0560">Oxidoreductase</keyword>
<organism evidence="3 4">
    <name type="scientific">Streptomyces katsurahamanus</name>
    <dbReference type="NCBI Taxonomy" id="2577098"/>
    <lineage>
        <taxon>Bacteria</taxon>
        <taxon>Bacillati</taxon>
        <taxon>Actinomycetota</taxon>
        <taxon>Actinomycetes</taxon>
        <taxon>Kitasatosporales</taxon>
        <taxon>Streptomycetaceae</taxon>
        <taxon>Streptomyces</taxon>
    </lineage>
</organism>
<protein>
    <submittedName>
        <fullName evidence="3">Cytochrome P450</fullName>
    </submittedName>
</protein>
<dbReference type="EMBL" id="VDEQ01000249">
    <property type="protein sequence ID" value="MQS38319.1"/>
    <property type="molecule type" value="Genomic_DNA"/>
</dbReference>
<name>A0ABW9NZR9_9ACTN</name>
<dbReference type="CDD" id="cd11029">
    <property type="entry name" value="CYP107-like"/>
    <property type="match status" value="1"/>
</dbReference>
<proteinExistence type="inferred from homology"/>
<sequence length="442" mass="48186">MARMERQFAEPRALAVRAPVRPPKKEPSMTSELIDLTPSATGIETDLHQEFAAARKAGPLVPAVLLGLPGWVATGQEVARDLFTDPRLSSNPRLAAPHLKEIAPWAFAQITAGFAPSMLSSDQPDHTRLRRLVSSAFTTRRVEALRPRTQEICDELLARMLPHGHADLIEDFAVELPLRVVMELLGVPVEDRHSFREWSVVAVSDPEDPARTLAALASIHGYLDDLISRKSAEAARGTAGGEHEQDLLTALIAARDEGGRLHAAELLSMTFLLLLAGHETTTNLIGNGTLMLLRDPVLLRTLRDDPSLTGASIEEFIRLDSPVAVAALRFATEEIRMGDAVVAPGEVVFIATGATGRDPDVYLDPDVPDLHREPARHLGFGHGIHFCIGAALARMEADIAFRGLLSACDDLALGVPEKDLRWRRSPHIRGLRNLPVVFSPRP</sequence>
<keyword evidence="4" id="KW-1185">Reference proteome</keyword>
<dbReference type="Gene3D" id="1.10.630.10">
    <property type="entry name" value="Cytochrome P450"/>
    <property type="match status" value="1"/>
</dbReference>
<dbReference type="PANTHER" id="PTHR46696">
    <property type="entry name" value="P450, PUTATIVE (EUROFUNG)-RELATED"/>
    <property type="match status" value="1"/>
</dbReference>
<comment type="similarity">
    <text evidence="1 2">Belongs to the cytochrome P450 family.</text>
</comment>
<comment type="caution">
    <text evidence="3">The sequence shown here is derived from an EMBL/GenBank/DDBJ whole genome shotgun (WGS) entry which is preliminary data.</text>
</comment>
<evidence type="ECO:0000313" key="4">
    <source>
        <dbReference type="Proteomes" id="UP000460558"/>
    </source>
</evidence>
<dbReference type="PANTHER" id="PTHR46696:SF1">
    <property type="entry name" value="CYTOCHROME P450 YJIB-RELATED"/>
    <property type="match status" value="1"/>
</dbReference>
<dbReference type="SUPFAM" id="SSF48264">
    <property type="entry name" value="Cytochrome P450"/>
    <property type="match status" value="1"/>
</dbReference>
<dbReference type="Proteomes" id="UP000460558">
    <property type="component" value="Unassembled WGS sequence"/>
</dbReference>
<dbReference type="InterPro" id="IPR017972">
    <property type="entry name" value="Cyt_P450_CS"/>
</dbReference>
<dbReference type="InterPro" id="IPR036396">
    <property type="entry name" value="Cyt_P450_sf"/>
</dbReference>
<dbReference type="PRINTS" id="PR00359">
    <property type="entry name" value="BP450"/>
</dbReference>
<reference evidence="3 4" key="1">
    <citation type="submission" date="2019-06" db="EMBL/GenBank/DDBJ databases">
        <title>Comparative genomics and metabolomics analyses of clavulanic acid producing Streptomyces species provides insight into specialized metabolism and evolution of beta-lactam biosynthetic gene clusters.</title>
        <authorList>
            <person name="Moore M.A."/>
            <person name="Cruz-Morales P."/>
            <person name="Barona Gomez F."/>
            <person name="Kapil T."/>
        </authorList>
    </citation>
    <scope>NUCLEOTIDE SEQUENCE [LARGE SCALE GENOMIC DNA]</scope>
    <source>
        <strain evidence="3 4">T-272</strain>
    </source>
</reference>
<keyword evidence="2" id="KW-0503">Monooxygenase</keyword>
<accession>A0ABW9NZR9</accession>
<keyword evidence="2" id="KW-0408">Iron</keyword>
<evidence type="ECO:0000256" key="1">
    <source>
        <dbReference type="ARBA" id="ARBA00010617"/>
    </source>
</evidence>
<dbReference type="Pfam" id="PF00067">
    <property type="entry name" value="p450"/>
    <property type="match status" value="1"/>
</dbReference>
<keyword evidence="2" id="KW-0479">Metal-binding</keyword>